<gene>
    <name evidence="1" type="ORF">PRLR5076_05430</name>
</gene>
<name>A0A9R1C800_9BACT</name>
<sequence length="167" mass="19457">MASSVDIEEESKPVCDTLCYIITEWEIDSDCGLDIISIQTYLKDGSFYERNFVDRDKVYRGRPKDKIRFKHGDIVEVLENGYLRLAIVGGEPSSVERVNYLRERAIKNGHLKEGEDLFMDISDDQYMVYDLTGGGHSHIESQFVFPHFKHVSKHLRERLWTAMETEF</sequence>
<dbReference type="Proteomes" id="UP000825483">
    <property type="component" value="Unassembled WGS sequence"/>
</dbReference>
<keyword evidence="2" id="KW-1185">Reference proteome</keyword>
<comment type="caution">
    <text evidence="1">The sequence shown here is derived from an EMBL/GenBank/DDBJ whole genome shotgun (WGS) entry which is preliminary data.</text>
</comment>
<organism evidence="1 2">
    <name type="scientific">Prevotella lacticifex</name>
    <dbReference type="NCBI Taxonomy" id="2854755"/>
    <lineage>
        <taxon>Bacteria</taxon>
        <taxon>Pseudomonadati</taxon>
        <taxon>Bacteroidota</taxon>
        <taxon>Bacteroidia</taxon>
        <taxon>Bacteroidales</taxon>
        <taxon>Prevotellaceae</taxon>
        <taxon>Prevotella</taxon>
    </lineage>
</organism>
<accession>A0A9R1C800</accession>
<dbReference type="EMBL" id="BPUB01000001">
    <property type="protein sequence ID" value="GJG57692.1"/>
    <property type="molecule type" value="Genomic_DNA"/>
</dbReference>
<evidence type="ECO:0000313" key="2">
    <source>
        <dbReference type="Proteomes" id="UP000825483"/>
    </source>
</evidence>
<dbReference type="AlphaFoldDB" id="A0A9R1C800"/>
<protein>
    <submittedName>
        <fullName evidence="1">Uncharacterized protein</fullName>
    </submittedName>
</protein>
<proteinExistence type="predicted"/>
<evidence type="ECO:0000313" key="1">
    <source>
        <dbReference type="EMBL" id="GJG57692.1"/>
    </source>
</evidence>
<reference evidence="1" key="1">
    <citation type="journal article" date="2022" name="Int. J. Syst. Evol. Microbiol.">
        <title>Prevotella lacticifex sp. nov., isolated from the rumen of cows.</title>
        <authorList>
            <person name="Shinkai T."/>
            <person name="Ikeyama N."/>
            <person name="Kumagai M."/>
            <person name="Ohmori H."/>
            <person name="Sakamoto M."/>
            <person name="Ohkuma M."/>
            <person name="Mitsumori M."/>
        </authorList>
    </citation>
    <scope>NUCLEOTIDE SEQUENCE</scope>
    <source>
        <strain evidence="1">R5076</strain>
    </source>
</reference>